<gene>
    <name evidence="4" type="ORF">ECPE_LOCUS12814</name>
</gene>
<dbReference type="SMART" id="SM00870">
    <property type="entry name" value="Asparaginase"/>
    <property type="match status" value="1"/>
</dbReference>
<dbReference type="EMBL" id="UZAN01053677">
    <property type="protein sequence ID" value="VDP90086.1"/>
    <property type="molecule type" value="Genomic_DNA"/>
</dbReference>
<feature type="binding site" evidence="1">
    <location>
        <begin position="193"/>
        <end position="194"/>
    </location>
    <ligand>
        <name>substrate</name>
    </ligand>
</feature>
<name>A0A183B0S9_9TREM</name>
<feature type="domain" description="L-asparaginase N-terminal" evidence="3">
    <location>
        <begin position="60"/>
        <end position="225"/>
    </location>
</feature>
<evidence type="ECO:0000256" key="2">
    <source>
        <dbReference type="PROSITE-ProRule" id="PRU10100"/>
    </source>
</evidence>
<dbReference type="InterPro" id="IPR037152">
    <property type="entry name" value="L-asparaginase_N_sf"/>
</dbReference>
<dbReference type="PROSITE" id="PS00917">
    <property type="entry name" value="ASN_GLN_ASE_2"/>
    <property type="match status" value="1"/>
</dbReference>
<accession>A0A183B0S9</accession>
<reference evidence="6" key="1">
    <citation type="submission" date="2016-06" db="UniProtKB">
        <authorList>
            <consortium name="WormBaseParasite"/>
        </authorList>
    </citation>
    <scope>IDENTIFICATION</scope>
</reference>
<evidence type="ECO:0000313" key="6">
    <source>
        <dbReference type="WBParaSite" id="ECPE_0001285101-mRNA-1"/>
    </source>
</evidence>
<dbReference type="PRINTS" id="PR00139">
    <property type="entry name" value="ASNGLNASE"/>
</dbReference>
<evidence type="ECO:0000259" key="3">
    <source>
        <dbReference type="Pfam" id="PF00710"/>
    </source>
</evidence>
<sequence length="321" mass="35381">MSKINDLVNGNNSHDESVLAWCMCKIDECTKASCLSYPSIAPYLLDAALQDTSCTSVASVLVLYTGGTIGMRAIDGAYQPVPNYLVKSLLKMPTFNDPHFERSRQRNSVPRASSQSLIQLDNVAQAGLDASATPSNTTFVLPLTKNRRIFYSIAEYTPLLDSSDMTMDDWVRIARDIQSYYDLFDGFVVLHGTDTLAYTASALSFMLENLGKPVVLTGSQVPIFELFRGSRVVKCSSSEFHAFASPNYPVLAKFGTDLIFFPDLVFRPVGPQRTFTIHTELCRDVAVLNMFPSIAAEHVATYLAPPTKGKFHEMIASEKVG</sequence>
<evidence type="ECO:0000256" key="1">
    <source>
        <dbReference type="PIRSR" id="PIRSR001220-2"/>
    </source>
</evidence>
<evidence type="ECO:0000313" key="5">
    <source>
        <dbReference type="Proteomes" id="UP000272942"/>
    </source>
</evidence>
<dbReference type="InterPro" id="IPR027475">
    <property type="entry name" value="Asparaginase/glutaminase_AS2"/>
</dbReference>
<dbReference type="PIRSF" id="PIRSF500176">
    <property type="entry name" value="L_ASNase"/>
    <property type="match status" value="1"/>
</dbReference>
<dbReference type="Proteomes" id="UP000272942">
    <property type="component" value="Unassembled WGS sequence"/>
</dbReference>
<organism evidence="6">
    <name type="scientific">Echinostoma caproni</name>
    <dbReference type="NCBI Taxonomy" id="27848"/>
    <lineage>
        <taxon>Eukaryota</taxon>
        <taxon>Metazoa</taxon>
        <taxon>Spiralia</taxon>
        <taxon>Lophotrochozoa</taxon>
        <taxon>Platyhelminthes</taxon>
        <taxon>Trematoda</taxon>
        <taxon>Digenea</taxon>
        <taxon>Plagiorchiida</taxon>
        <taxon>Echinostomata</taxon>
        <taxon>Echinostomatoidea</taxon>
        <taxon>Echinostomatidae</taxon>
        <taxon>Echinostoma</taxon>
    </lineage>
</organism>
<dbReference type="Pfam" id="PF00710">
    <property type="entry name" value="Asparaginase"/>
    <property type="match status" value="1"/>
</dbReference>
<dbReference type="PANTHER" id="PTHR11707:SF28">
    <property type="entry name" value="60 KDA LYSOPHOSPHOLIPASE"/>
    <property type="match status" value="1"/>
</dbReference>
<dbReference type="InterPro" id="IPR036152">
    <property type="entry name" value="Asp/glu_Ase-like_sf"/>
</dbReference>
<dbReference type="InterPro" id="IPR027474">
    <property type="entry name" value="L-asparaginase_N"/>
</dbReference>
<dbReference type="InterPro" id="IPR006034">
    <property type="entry name" value="Asparaginase/glutaminase-like"/>
</dbReference>
<feature type="active site" evidence="2">
    <location>
        <position position="193"/>
    </location>
</feature>
<dbReference type="PROSITE" id="PS51732">
    <property type="entry name" value="ASN_GLN_ASE_3"/>
    <property type="match status" value="1"/>
</dbReference>
<protein>
    <submittedName>
        <fullName evidence="6">Asparaginase domain-containing protein</fullName>
    </submittedName>
</protein>
<evidence type="ECO:0000313" key="4">
    <source>
        <dbReference type="EMBL" id="VDP90086.1"/>
    </source>
</evidence>
<reference evidence="4 5" key="2">
    <citation type="submission" date="2018-11" db="EMBL/GenBank/DDBJ databases">
        <authorList>
            <consortium name="Pathogen Informatics"/>
        </authorList>
    </citation>
    <scope>NUCLEOTIDE SEQUENCE [LARGE SCALE GENOMIC DNA]</scope>
    <source>
        <strain evidence="4 5">Egypt</strain>
    </source>
</reference>
<keyword evidence="5" id="KW-1185">Reference proteome</keyword>
<dbReference type="GO" id="GO:0004067">
    <property type="term" value="F:asparaginase activity"/>
    <property type="evidence" value="ECO:0007669"/>
    <property type="project" value="UniProtKB-UniRule"/>
</dbReference>
<dbReference type="SUPFAM" id="SSF53774">
    <property type="entry name" value="Glutaminase/Asparaginase"/>
    <property type="match status" value="1"/>
</dbReference>
<dbReference type="PIRSF" id="PIRSF001220">
    <property type="entry name" value="L-ASNase_gatD"/>
    <property type="match status" value="1"/>
</dbReference>
<dbReference type="OrthoDB" id="542841at2759"/>
<dbReference type="WBParaSite" id="ECPE_0001285101-mRNA-1">
    <property type="protein sequence ID" value="ECPE_0001285101-mRNA-1"/>
    <property type="gene ID" value="ECPE_0001285101"/>
</dbReference>
<dbReference type="AlphaFoldDB" id="A0A183B0S9"/>
<dbReference type="PANTHER" id="PTHR11707">
    <property type="entry name" value="L-ASPARAGINASE"/>
    <property type="match status" value="1"/>
</dbReference>
<proteinExistence type="predicted"/>
<dbReference type="Gene3D" id="3.40.50.1170">
    <property type="entry name" value="L-asparaginase, N-terminal domain"/>
    <property type="match status" value="2"/>
</dbReference>
<feature type="binding site" evidence="1">
    <location>
        <position position="162"/>
    </location>
    <ligand>
        <name>substrate</name>
    </ligand>
</feature>